<dbReference type="EMBL" id="FNBW01000017">
    <property type="protein sequence ID" value="SDG42270.1"/>
    <property type="molecule type" value="Genomic_DNA"/>
</dbReference>
<name>A0A8G2BLL2_9PROT</name>
<keyword evidence="4 9" id="KW-1003">Cell membrane</keyword>
<evidence type="ECO:0000256" key="6">
    <source>
        <dbReference type="ARBA" id="ARBA00022692"/>
    </source>
</evidence>
<comment type="subcellular location">
    <subcellularLocation>
        <location evidence="1 9">Cell membrane</location>
        <topology evidence="1 9">Multi-pass membrane protein</topology>
    </subcellularLocation>
</comment>
<dbReference type="HAMAP" id="MF_00024">
    <property type="entry name" value="CobD_CbiB"/>
    <property type="match status" value="1"/>
</dbReference>
<dbReference type="PANTHER" id="PTHR34308:SF1">
    <property type="entry name" value="COBALAMIN BIOSYNTHESIS PROTEIN CBIB"/>
    <property type="match status" value="1"/>
</dbReference>
<evidence type="ECO:0000256" key="1">
    <source>
        <dbReference type="ARBA" id="ARBA00004651"/>
    </source>
</evidence>
<comment type="caution">
    <text evidence="9">Lacks conserved residue(s) required for the propagation of feature annotation.</text>
</comment>
<dbReference type="PANTHER" id="PTHR34308">
    <property type="entry name" value="COBALAMIN BIOSYNTHESIS PROTEIN CBIB"/>
    <property type="match status" value="1"/>
</dbReference>
<evidence type="ECO:0000256" key="7">
    <source>
        <dbReference type="ARBA" id="ARBA00022989"/>
    </source>
</evidence>
<dbReference type="AlphaFoldDB" id="A0A8G2BLL2"/>
<reference evidence="10 11" key="1">
    <citation type="submission" date="2016-10" db="EMBL/GenBank/DDBJ databases">
        <authorList>
            <person name="Varghese N."/>
            <person name="Submissions S."/>
        </authorList>
    </citation>
    <scope>NUCLEOTIDE SEQUENCE [LARGE SCALE GENOMIC DNA]</scope>
    <source>
        <strain evidence="10 11">DSM 18839</strain>
    </source>
</reference>
<comment type="pathway">
    <text evidence="2 9">Cofactor biosynthesis; adenosylcobalamin biosynthesis.</text>
</comment>
<dbReference type="UniPathway" id="UPA00148"/>
<keyword evidence="5 9" id="KW-0169">Cobalamin biosynthesis</keyword>
<comment type="caution">
    <text evidence="10">The sequence shown here is derived from an EMBL/GenBank/DDBJ whole genome shotgun (WGS) entry which is preliminary data.</text>
</comment>
<sequence length="317" mass="33302">MSAVVIAGAMALDAVTGDPRSLYARVPHPVTLMARSLVALETRLNRPEDADSRRRTLGVVSLVVYVGGWTALGVGLARLLDGPMGTLLLIALASTLLAGRDLLDQVGVVAEAMDGPEDLTAARSAVGRIVGRETASLDRPAVARAAIESLAENLSDGFVAPVFWFAVAGLPGLVAYKAINTADSLIGHRNARYQAFGWAAARLDDLANWIPARLTAALLALAATREGRAGEAWSTARRDARRHLSPNAGWPEAAMAGALGIRLGGPRRYGAEQVDGAWFGSGREDADTSDLSRALQLARRVWVALIATALTVALISD</sequence>
<dbReference type="GO" id="GO:0005886">
    <property type="term" value="C:plasma membrane"/>
    <property type="evidence" value="ECO:0007669"/>
    <property type="project" value="UniProtKB-SubCell"/>
</dbReference>
<dbReference type="GO" id="GO:0015420">
    <property type="term" value="F:ABC-type vitamin B12 transporter activity"/>
    <property type="evidence" value="ECO:0007669"/>
    <property type="project" value="UniProtKB-UniRule"/>
</dbReference>
<accession>A0A8G2BLL2</accession>
<evidence type="ECO:0000313" key="11">
    <source>
        <dbReference type="Proteomes" id="UP000198615"/>
    </source>
</evidence>
<keyword evidence="7 9" id="KW-1133">Transmembrane helix</keyword>
<feature type="transmembrane region" description="Helical" evidence="9">
    <location>
        <begin position="57"/>
        <end position="77"/>
    </location>
</feature>
<evidence type="ECO:0000256" key="8">
    <source>
        <dbReference type="ARBA" id="ARBA00023136"/>
    </source>
</evidence>
<evidence type="ECO:0000256" key="9">
    <source>
        <dbReference type="HAMAP-Rule" id="MF_00024"/>
    </source>
</evidence>
<evidence type="ECO:0000256" key="3">
    <source>
        <dbReference type="ARBA" id="ARBA00006263"/>
    </source>
</evidence>
<keyword evidence="8 9" id="KW-0472">Membrane</keyword>
<organism evidence="10 11">
    <name type="scientific">Thalassobaculum litoreum DSM 18839</name>
    <dbReference type="NCBI Taxonomy" id="1123362"/>
    <lineage>
        <taxon>Bacteria</taxon>
        <taxon>Pseudomonadati</taxon>
        <taxon>Pseudomonadota</taxon>
        <taxon>Alphaproteobacteria</taxon>
        <taxon>Rhodospirillales</taxon>
        <taxon>Thalassobaculaceae</taxon>
        <taxon>Thalassobaculum</taxon>
    </lineage>
</organism>
<evidence type="ECO:0000256" key="4">
    <source>
        <dbReference type="ARBA" id="ARBA00022475"/>
    </source>
</evidence>
<dbReference type="GO" id="GO:0009236">
    <property type="term" value="P:cobalamin biosynthetic process"/>
    <property type="evidence" value="ECO:0007669"/>
    <property type="project" value="UniProtKB-UniRule"/>
</dbReference>
<gene>
    <name evidence="9" type="primary">cobD</name>
    <name evidence="10" type="ORF">SAMN05660686_04333</name>
</gene>
<dbReference type="NCBIfam" id="TIGR00380">
    <property type="entry name" value="cobal_cbiB"/>
    <property type="match status" value="1"/>
</dbReference>
<evidence type="ECO:0000313" key="10">
    <source>
        <dbReference type="EMBL" id="SDG42270.1"/>
    </source>
</evidence>
<keyword evidence="11" id="KW-1185">Reference proteome</keyword>
<dbReference type="InterPro" id="IPR004485">
    <property type="entry name" value="Cobalamin_biosynth_CobD/CbiB"/>
</dbReference>
<protein>
    <recommendedName>
        <fullName evidence="9">Cobalamin biosynthesis protein CobD</fullName>
    </recommendedName>
</protein>
<comment type="similarity">
    <text evidence="3 9">Belongs to the CobD/CbiB family.</text>
</comment>
<proteinExistence type="inferred from homology"/>
<comment type="function">
    <text evidence="9">Converts cobyric acid to cobinamide by the addition of aminopropanol on the F carboxylic group.</text>
</comment>
<dbReference type="RefSeq" id="WP_245702118.1">
    <property type="nucleotide sequence ID" value="NZ_FNBW01000017.1"/>
</dbReference>
<evidence type="ECO:0000256" key="2">
    <source>
        <dbReference type="ARBA" id="ARBA00004953"/>
    </source>
</evidence>
<dbReference type="Proteomes" id="UP000198615">
    <property type="component" value="Unassembled WGS sequence"/>
</dbReference>
<dbReference type="GO" id="GO:0048472">
    <property type="term" value="F:threonine-phosphate decarboxylase activity"/>
    <property type="evidence" value="ECO:0007669"/>
    <property type="project" value="InterPro"/>
</dbReference>
<dbReference type="Pfam" id="PF03186">
    <property type="entry name" value="CobD_Cbib"/>
    <property type="match status" value="1"/>
</dbReference>
<evidence type="ECO:0000256" key="5">
    <source>
        <dbReference type="ARBA" id="ARBA00022573"/>
    </source>
</evidence>
<keyword evidence="6 9" id="KW-0812">Transmembrane</keyword>